<reference evidence="3 4" key="1">
    <citation type="submission" date="2024-04" db="EMBL/GenBank/DDBJ databases">
        <title>Tritrichomonas musculus Genome.</title>
        <authorList>
            <person name="Alves-Ferreira E."/>
            <person name="Grigg M."/>
            <person name="Lorenzi H."/>
            <person name="Galac M."/>
        </authorList>
    </citation>
    <scope>NUCLEOTIDE SEQUENCE [LARGE SCALE GENOMIC DNA]</scope>
    <source>
        <strain evidence="3 4">EAF2021</strain>
    </source>
</reference>
<dbReference type="EMBL" id="JAPFFF010000014">
    <property type="protein sequence ID" value="KAK8870463.1"/>
    <property type="molecule type" value="Genomic_DNA"/>
</dbReference>
<feature type="repeat" description="RCC1" evidence="2">
    <location>
        <begin position="291"/>
        <end position="342"/>
    </location>
</feature>
<dbReference type="Proteomes" id="UP001470230">
    <property type="component" value="Unassembled WGS sequence"/>
</dbReference>
<organism evidence="3 4">
    <name type="scientific">Tritrichomonas musculus</name>
    <dbReference type="NCBI Taxonomy" id="1915356"/>
    <lineage>
        <taxon>Eukaryota</taxon>
        <taxon>Metamonada</taxon>
        <taxon>Parabasalia</taxon>
        <taxon>Tritrichomonadida</taxon>
        <taxon>Tritrichomonadidae</taxon>
        <taxon>Tritrichomonas</taxon>
    </lineage>
</organism>
<comment type="caution">
    <text evidence="3">The sequence shown here is derived from an EMBL/GenBank/DDBJ whole genome shotgun (WGS) entry which is preliminary data.</text>
</comment>
<evidence type="ECO:0000313" key="3">
    <source>
        <dbReference type="EMBL" id="KAK8870463.1"/>
    </source>
</evidence>
<accession>A0ABR2IXV8</accession>
<dbReference type="PROSITE" id="PS50012">
    <property type="entry name" value="RCC1_3"/>
    <property type="match status" value="2"/>
</dbReference>
<dbReference type="PANTHER" id="PTHR22872">
    <property type="entry name" value="BTK-BINDING PROTEIN-RELATED"/>
    <property type="match status" value="1"/>
</dbReference>
<name>A0ABR2IXV8_9EUKA</name>
<sequence>MIATGLDSCRQLFIDTKDTNSEKILCVNKFTNIPIDPKKLKDFSSGLDFSAYVTVDGEAFVIGDDREFSLGTSKRQIYENPTKVQFDLIDKNDKFVSVHCGNFYTVYLTESGAIIYASFNSDTSKPALHRLDSKAVFISGGMLKPIALDENGDIYLFDTDPEQKPTKYHLDEPVYDVCGCDNVFTDGFVVAVTVSGKVYSNGSFSEETNEFRLVEEFCETKIQRVFGIHRHCLAISDSNQVFVMGSNVTHQHGNGRTDSTNRFSRIHYFESNKIVCAGAGYSHSAFVTDQGELFVCGSSEFGQLGLSSYETAIVVTNVKLPSDKKVKYVWTGSYSTFALINAEPPQHRGIELILKKFKK</sequence>
<dbReference type="Gene3D" id="2.130.10.30">
    <property type="entry name" value="Regulator of chromosome condensation 1/beta-lactamase-inhibitor protein II"/>
    <property type="match status" value="2"/>
</dbReference>
<dbReference type="InterPro" id="IPR000408">
    <property type="entry name" value="Reg_chr_condens"/>
</dbReference>
<dbReference type="InterPro" id="IPR051625">
    <property type="entry name" value="Signaling_Regulatory_Domain"/>
</dbReference>
<gene>
    <name evidence="3" type="ORF">M9Y10_008345</name>
</gene>
<feature type="repeat" description="RCC1" evidence="2">
    <location>
        <begin position="57"/>
        <end position="111"/>
    </location>
</feature>
<protein>
    <submittedName>
        <fullName evidence="3">Uncharacterized protein</fullName>
    </submittedName>
</protein>
<dbReference type="InterPro" id="IPR009091">
    <property type="entry name" value="RCC1/BLIP-II"/>
</dbReference>
<proteinExistence type="predicted"/>
<evidence type="ECO:0000313" key="4">
    <source>
        <dbReference type="Proteomes" id="UP001470230"/>
    </source>
</evidence>
<evidence type="ECO:0000256" key="1">
    <source>
        <dbReference type="ARBA" id="ARBA00022737"/>
    </source>
</evidence>
<dbReference type="Pfam" id="PF13540">
    <property type="entry name" value="RCC1_2"/>
    <property type="match status" value="1"/>
</dbReference>
<dbReference type="SUPFAM" id="SSF50985">
    <property type="entry name" value="RCC1/BLIP-II"/>
    <property type="match status" value="2"/>
</dbReference>
<keyword evidence="4" id="KW-1185">Reference proteome</keyword>
<keyword evidence="1" id="KW-0677">Repeat</keyword>
<evidence type="ECO:0000256" key="2">
    <source>
        <dbReference type="PROSITE-ProRule" id="PRU00235"/>
    </source>
</evidence>